<gene>
    <name evidence="7" type="ORF">SAMN04487948_101189</name>
</gene>
<feature type="transmembrane region" description="Helical" evidence="5">
    <location>
        <begin position="108"/>
        <end position="126"/>
    </location>
</feature>
<dbReference type="InterPro" id="IPR044880">
    <property type="entry name" value="NCX_ion-bd_dom_sf"/>
</dbReference>
<dbReference type="Gene3D" id="1.20.1420.30">
    <property type="entry name" value="NCX, central ion-binding region"/>
    <property type="match status" value="1"/>
</dbReference>
<keyword evidence="4 5" id="KW-0472">Membrane</keyword>
<name>A0A1H8MYU1_9EURY</name>
<dbReference type="Proteomes" id="UP000199126">
    <property type="component" value="Unassembled WGS sequence"/>
</dbReference>
<feature type="transmembrane region" description="Helical" evidence="5">
    <location>
        <begin position="233"/>
        <end position="255"/>
    </location>
</feature>
<protein>
    <submittedName>
        <fullName evidence="7">Cation:H+ antiporter</fullName>
    </submittedName>
</protein>
<comment type="subcellular location">
    <subcellularLocation>
        <location evidence="1">Membrane</location>
        <topology evidence="1">Multi-pass membrane protein</topology>
    </subcellularLocation>
</comment>
<dbReference type="PANTHER" id="PTHR10846">
    <property type="entry name" value="SODIUM/POTASSIUM/CALCIUM EXCHANGER"/>
    <property type="match status" value="1"/>
</dbReference>
<dbReference type="AlphaFoldDB" id="A0A1H8MYU1"/>
<evidence type="ECO:0000256" key="2">
    <source>
        <dbReference type="ARBA" id="ARBA00022692"/>
    </source>
</evidence>
<evidence type="ECO:0000256" key="3">
    <source>
        <dbReference type="ARBA" id="ARBA00022989"/>
    </source>
</evidence>
<dbReference type="Gene3D" id="6.10.280.80">
    <property type="entry name" value="NCX, peripheral helical region"/>
    <property type="match status" value="1"/>
</dbReference>
<proteinExistence type="predicted"/>
<sequence>MELLWAVASLAGSILGLWLGAEWLVTGASALARRFGISELVVGLTIVAFGTGLPEVVVTLDAVATGHTDLAVGNVVGSNIVNIAVVLGVVALVRAFPVSRSLVRRDGVVLVGTTVIATVAAVDGRVSRLEGGLLLALWLLYLWSLFRNHGESPRGGPEATTEGQLARTAGKLVVGLVVVIGSGALLVDAATTIARSFGISEWTIGATIVAVGTSTPELVVSLLAALRGRSGLSLGNVIGSNVVNLFGVLGLAALVEPLSVTAAAFGGMLWLLALVAVFLVTLWTGRRLSRVEGGALLGSEVVRWLLGFG</sequence>
<dbReference type="RefSeq" id="WP_089820585.1">
    <property type="nucleotide sequence ID" value="NZ_FODV01000001.1"/>
</dbReference>
<dbReference type="GO" id="GO:0008273">
    <property type="term" value="F:calcium, potassium:sodium antiporter activity"/>
    <property type="evidence" value="ECO:0007669"/>
    <property type="project" value="TreeGrafter"/>
</dbReference>
<dbReference type="InterPro" id="IPR004481">
    <property type="entry name" value="K/Na/Ca-exchanger"/>
</dbReference>
<evidence type="ECO:0000313" key="7">
    <source>
        <dbReference type="EMBL" id="SEO22439.1"/>
    </source>
</evidence>
<evidence type="ECO:0000313" key="8">
    <source>
        <dbReference type="Proteomes" id="UP000199126"/>
    </source>
</evidence>
<evidence type="ECO:0000256" key="4">
    <source>
        <dbReference type="ARBA" id="ARBA00023136"/>
    </source>
</evidence>
<dbReference type="GO" id="GO:0005262">
    <property type="term" value="F:calcium channel activity"/>
    <property type="evidence" value="ECO:0007669"/>
    <property type="project" value="TreeGrafter"/>
</dbReference>
<keyword evidence="3 5" id="KW-1133">Transmembrane helix</keyword>
<dbReference type="NCBIfam" id="TIGR00367">
    <property type="entry name" value="calcium/sodium antiporter"/>
    <property type="match status" value="1"/>
</dbReference>
<dbReference type="PANTHER" id="PTHR10846:SF8">
    <property type="entry name" value="INNER MEMBRANE PROTEIN YRBG"/>
    <property type="match status" value="1"/>
</dbReference>
<feature type="transmembrane region" description="Helical" evidence="5">
    <location>
        <begin position="37"/>
        <end position="56"/>
    </location>
</feature>
<feature type="transmembrane region" description="Helical" evidence="5">
    <location>
        <begin position="6"/>
        <end position="25"/>
    </location>
</feature>
<evidence type="ECO:0000259" key="6">
    <source>
        <dbReference type="Pfam" id="PF01699"/>
    </source>
</evidence>
<feature type="domain" description="Sodium/calcium exchanger membrane region" evidence="6">
    <location>
        <begin position="172"/>
        <end position="298"/>
    </location>
</feature>
<dbReference type="InterPro" id="IPR004837">
    <property type="entry name" value="NaCa_Exmemb"/>
</dbReference>
<feature type="transmembrane region" description="Helical" evidence="5">
    <location>
        <begin position="261"/>
        <end position="283"/>
    </location>
</feature>
<feature type="transmembrane region" description="Helical" evidence="5">
    <location>
        <begin position="202"/>
        <end position="226"/>
    </location>
</feature>
<keyword evidence="2 5" id="KW-0812">Transmembrane</keyword>
<keyword evidence="8" id="KW-1185">Reference proteome</keyword>
<dbReference type="GO" id="GO:0005886">
    <property type="term" value="C:plasma membrane"/>
    <property type="evidence" value="ECO:0007669"/>
    <property type="project" value="TreeGrafter"/>
</dbReference>
<feature type="transmembrane region" description="Helical" evidence="5">
    <location>
        <begin position="169"/>
        <end position="190"/>
    </location>
</feature>
<evidence type="ECO:0000256" key="1">
    <source>
        <dbReference type="ARBA" id="ARBA00004141"/>
    </source>
</evidence>
<dbReference type="GO" id="GO:0006874">
    <property type="term" value="P:intracellular calcium ion homeostasis"/>
    <property type="evidence" value="ECO:0007669"/>
    <property type="project" value="TreeGrafter"/>
</dbReference>
<feature type="transmembrane region" description="Helical" evidence="5">
    <location>
        <begin position="132"/>
        <end position="148"/>
    </location>
</feature>
<feature type="transmembrane region" description="Helical" evidence="5">
    <location>
        <begin position="76"/>
        <end position="96"/>
    </location>
</feature>
<dbReference type="OrthoDB" id="142185at2157"/>
<dbReference type="EMBL" id="FODV01000001">
    <property type="protein sequence ID" value="SEO22439.1"/>
    <property type="molecule type" value="Genomic_DNA"/>
</dbReference>
<dbReference type="Pfam" id="PF01699">
    <property type="entry name" value="Na_Ca_ex"/>
    <property type="match status" value="2"/>
</dbReference>
<feature type="domain" description="Sodium/calcium exchanger membrane region" evidence="6">
    <location>
        <begin position="6"/>
        <end position="145"/>
    </location>
</feature>
<reference evidence="8" key="1">
    <citation type="submission" date="2016-10" db="EMBL/GenBank/DDBJ databases">
        <authorList>
            <person name="Varghese N."/>
            <person name="Submissions S."/>
        </authorList>
    </citation>
    <scope>NUCLEOTIDE SEQUENCE [LARGE SCALE GENOMIC DNA]</scope>
    <source>
        <strain evidence="8">CGMCC 1.10121</strain>
    </source>
</reference>
<accession>A0A1H8MYU1</accession>
<evidence type="ECO:0000256" key="5">
    <source>
        <dbReference type="SAM" id="Phobius"/>
    </source>
</evidence>
<organism evidence="7 8">
    <name type="scientific">Halogranum amylolyticum</name>
    <dbReference type="NCBI Taxonomy" id="660520"/>
    <lineage>
        <taxon>Archaea</taxon>
        <taxon>Methanobacteriati</taxon>
        <taxon>Methanobacteriota</taxon>
        <taxon>Stenosarchaea group</taxon>
        <taxon>Halobacteria</taxon>
        <taxon>Halobacteriales</taxon>
        <taxon>Haloferacaceae</taxon>
    </lineage>
</organism>